<comment type="caution">
    <text evidence="6">The sequence shown here is derived from an EMBL/GenBank/DDBJ whole genome shotgun (WGS) entry which is preliminary data.</text>
</comment>
<dbReference type="AlphaFoldDB" id="A0A4E0RW67"/>
<evidence type="ECO:0000256" key="3">
    <source>
        <dbReference type="ARBA" id="ARBA00022679"/>
    </source>
</evidence>
<keyword evidence="7" id="KW-1185">Reference proteome</keyword>
<dbReference type="GO" id="GO:1990817">
    <property type="term" value="F:poly(A) RNA polymerase activity"/>
    <property type="evidence" value="ECO:0007669"/>
    <property type="project" value="UniProtKB-EC"/>
</dbReference>
<evidence type="ECO:0000313" key="6">
    <source>
        <dbReference type="EMBL" id="THD26928.1"/>
    </source>
</evidence>
<feature type="compositionally biased region" description="Polar residues" evidence="5">
    <location>
        <begin position="277"/>
        <end position="299"/>
    </location>
</feature>
<reference evidence="6" key="1">
    <citation type="submission" date="2019-03" db="EMBL/GenBank/DDBJ databases">
        <title>Improved annotation for the trematode Fasciola hepatica.</title>
        <authorList>
            <person name="Choi Y.-J."/>
            <person name="Martin J."/>
            <person name="Mitreva M."/>
        </authorList>
    </citation>
    <scope>NUCLEOTIDE SEQUENCE [LARGE SCALE GENOMIC DNA]</scope>
</reference>
<dbReference type="GO" id="GO:0003723">
    <property type="term" value="F:RNA binding"/>
    <property type="evidence" value="ECO:0007669"/>
    <property type="project" value="TreeGrafter"/>
</dbReference>
<dbReference type="InterPro" id="IPR012937">
    <property type="entry name" value="TET5"/>
</dbReference>
<organism evidence="6 7">
    <name type="scientific">Fasciola hepatica</name>
    <name type="common">Liver fluke</name>
    <dbReference type="NCBI Taxonomy" id="6192"/>
    <lineage>
        <taxon>Eukaryota</taxon>
        <taxon>Metazoa</taxon>
        <taxon>Spiralia</taxon>
        <taxon>Lophotrochozoa</taxon>
        <taxon>Platyhelminthes</taxon>
        <taxon>Trematoda</taxon>
        <taxon>Digenea</taxon>
        <taxon>Plagiorchiida</taxon>
        <taxon>Echinostomata</taxon>
        <taxon>Echinostomatoidea</taxon>
        <taxon>Fasciolidae</taxon>
        <taxon>Fasciola</taxon>
    </lineage>
</organism>
<dbReference type="EC" id="2.7.7.19" evidence="2"/>
<dbReference type="GO" id="GO:0048255">
    <property type="term" value="P:mRNA stabilization"/>
    <property type="evidence" value="ECO:0007669"/>
    <property type="project" value="TreeGrafter"/>
</dbReference>
<evidence type="ECO:0000256" key="1">
    <source>
        <dbReference type="ARBA" id="ARBA00007631"/>
    </source>
</evidence>
<dbReference type="Proteomes" id="UP000230066">
    <property type="component" value="Unassembled WGS sequence"/>
</dbReference>
<protein>
    <recommendedName>
        <fullName evidence="2">polynucleotide adenylyltransferase</fullName>
        <ecNumber evidence="2">2.7.7.19</ecNumber>
    </recommendedName>
</protein>
<proteinExistence type="inferred from homology"/>
<comment type="similarity">
    <text evidence="1">Belongs to the TENT family.</text>
</comment>
<sequence>MALKTSQPFSETRNIDPKNGYSLFTTKESSSTNSVFHQWSRKPGSNKSAMTCRNTCVQPSRMMHTSNGTSVHMERKPALIVRTDLGNNSRFLNSKFVPSYTSQPDPRGNDPKVGVRVRKRKSCATSSRSRRPEMLLSFGAACRPDNYNEENGVSSRPTSINPCKKRVEFHSQTRLDKFKSRGISLIGAPPNQQPHDLVDLKPEKKDSNRYHVFSYEQVKRLDSMLQTQLCISPRPMQWDCGLLPGIFPEQFRYYSGPVSYRSSSMTQKNHGTKSSRKQTAGNCSSCHTTNGEMSHNTRANSEEPLPTQAERNRCTDPGFCLPIIRIPLKQLIRTIRDRLLDEQISVREIRLNGGAAGCVINIEQRDNYSDLDVIFSVDLSNSVTFTKIKSVVFSSIAQFLADTFACGNLAYSCTPNHCAPNSAKGLAKTSSPASATTVNNLPTGSITTAVNTAIAANKNGKSACTTTVTDSNVTTNETPKDNIPSAPGNELPVGDPKVDLDSLNLTNKHASNRSRTRCSHSFTSVTDLHYLSSSLSSSSNSFPLIRTACNRRASENSVLFPKSNSTQYDPLTCVTSSLIAVPQVTAYSTLSPVFGTNNLTSSACSNTNATMAMMMTFASCFLSAPFHSFPCAQNWSRLLRDESMIKQYIQKMVRIHKPSSKTADSWSLFTLGYRTPDGGKTVDVKFVDRMQRPFEFTVDSFQIVLDSLMAFYETSRQTMDEHFYPTVVAESVAGSFSEALSHLKDRLIATPRPEEIRGGGLLKYCKLLVDGYRPSSHIDVLSMERYMCSRFFIDFPDILSQHQRLTYYLTNHFDNNDATKATYLQILHEVVSHSTVCLMTHERQQTLCLIRMLLQDFLSRSEFTKTGVHLEEFSSDNWALDAVYYGTSYFPKQLYLLSEPIRATSSTKEMPSGCLFYADHLSPSITTDSVGTHAVSTECSSNVNIHFPIEKQNEGNMNENSTVLDLHSFVEIDGNPTVESLEENDSQKTSAGYPFTTHTEETKKPKCTEDPEKHIAMDTTLTPPPTDETENVTYNEQEYHGFEYPKDGESCFANTQPGSYDNSLMFYVPQVVTYFPTPMKYPKETEESENIQATSENFVCTGGITPKPTPHYHAGIILPTIESSGAAEMNHYVGVPCSDMQYAYSNFPCGIIDSMECVPYPPSMYCYSPDPGYLVYTNPVLQNSPTLILAYPI</sequence>
<comment type="catalytic activity">
    <reaction evidence="4">
        <text>RNA(n) + ATP = RNA(n)-3'-adenine ribonucleotide + diphosphate</text>
        <dbReference type="Rhea" id="RHEA:11332"/>
        <dbReference type="Rhea" id="RHEA-COMP:14527"/>
        <dbReference type="Rhea" id="RHEA-COMP:17347"/>
        <dbReference type="ChEBI" id="CHEBI:30616"/>
        <dbReference type="ChEBI" id="CHEBI:33019"/>
        <dbReference type="ChEBI" id="CHEBI:140395"/>
        <dbReference type="ChEBI" id="CHEBI:173115"/>
        <dbReference type="EC" id="2.7.7.19"/>
    </reaction>
    <physiologicalReaction direction="left-to-right" evidence="4">
        <dbReference type="Rhea" id="RHEA:11333"/>
    </physiologicalReaction>
</comment>
<name>A0A4E0RW67_FASHE</name>
<dbReference type="PANTHER" id="PTHR12974:SF36">
    <property type="entry name" value="POLYNUCLEOTIDE ADENYLYLTRANSFERASE"/>
    <property type="match status" value="1"/>
</dbReference>
<dbReference type="Pfam" id="PF07984">
    <property type="entry name" value="NTP_transf_7"/>
    <property type="match status" value="2"/>
</dbReference>
<gene>
    <name evidence="6" type="ORF">D915_002268</name>
</gene>
<dbReference type="PANTHER" id="PTHR12974">
    <property type="entry name" value="PRION-LIKE- Q/N-RICH -DOMAIN-BEARING PROTEIN PROTEIN 44"/>
    <property type="match status" value="1"/>
</dbReference>
<evidence type="ECO:0000256" key="4">
    <source>
        <dbReference type="ARBA" id="ARBA00047933"/>
    </source>
</evidence>
<evidence type="ECO:0000256" key="2">
    <source>
        <dbReference type="ARBA" id="ARBA00012388"/>
    </source>
</evidence>
<feature type="region of interest" description="Disordered" evidence="5">
    <location>
        <begin position="96"/>
        <end position="130"/>
    </location>
</feature>
<evidence type="ECO:0000313" key="7">
    <source>
        <dbReference type="Proteomes" id="UP000230066"/>
    </source>
</evidence>
<accession>A0A4E0RW67</accession>
<evidence type="ECO:0000256" key="5">
    <source>
        <dbReference type="SAM" id="MobiDB-lite"/>
    </source>
</evidence>
<keyword evidence="3" id="KW-0808">Transferase</keyword>
<feature type="region of interest" description="Disordered" evidence="5">
    <location>
        <begin position="980"/>
        <end position="1006"/>
    </location>
</feature>
<dbReference type="SMART" id="SM01153">
    <property type="entry name" value="DUF1693"/>
    <property type="match status" value="1"/>
</dbReference>
<feature type="region of interest" description="Disordered" evidence="5">
    <location>
        <begin position="262"/>
        <end position="309"/>
    </location>
</feature>
<feature type="compositionally biased region" description="Polar residues" evidence="5">
    <location>
        <begin position="1"/>
        <end position="12"/>
    </location>
</feature>
<feature type="region of interest" description="Disordered" evidence="5">
    <location>
        <begin position="1"/>
        <end position="22"/>
    </location>
</feature>
<dbReference type="EMBL" id="JXXN02000585">
    <property type="protein sequence ID" value="THD26928.1"/>
    <property type="molecule type" value="Genomic_DNA"/>
</dbReference>
<feature type="region of interest" description="Disordered" evidence="5">
    <location>
        <begin position="470"/>
        <end position="493"/>
    </location>
</feature>